<evidence type="ECO:0000313" key="11">
    <source>
        <dbReference type="Proteomes" id="UP000692954"/>
    </source>
</evidence>
<dbReference type="GO" id="GO:0006525">
    <property type="term" value="P:arginine metabolic process"/>
    <property type="evidence" value="ECO:0007669"/>
    <property type="project" value="UniProtKB-KW"/>
</dbReference>
<organism evidence="10 11">
    <name type="scientific">Paramecium sonneborni</name>
    <dbReference type="NCBI Taxonomy" id="65129"/>
    <lineage>
        <taxon>Eukaryota</taxon>
        <taxon>Sar</taxon>
        <taxon>Alveolata</taxon>
        <taxon>Ciliophora</taxon>
        <taxon>Intramacronucleata</taxon>
        <taxon>Oligohymenophorea</taxon>
        <taxon>Peniculida</taxon>
        <taxon>Parameciidae</taxon>
        <taxon>Paramecium</taxon>
    </lineage>
</organism>
<dbReference type="GO" id="GO:0030145">
    <property type="term" value="F:manganese ion binding"/>
    <property type="evidence" value="ECO:0007669"/>
    <property type="project" value="TreeGrafter"/>
</dbReference>
<comment type="pathway">
    <text evidence="1">Nitrogen metabolism; urea cycle; L-ornithine and urea from L-arginine: step 1/1.</text>
</comment>
<evidence type="ECO:0000256" key="1">
    <source>
        <dbReference type="ARBA" id="ARBA00005098"/>
    </source>
</evidence>
<dbReference type="Proteomes" id="UP000692954">
    <property type="component" value="Unassembled WGS sequence"/>
</dbReference>
<evidence type="ECO:0000256" key="5">
    <source>
        <dbReference type="ARBA" id="ARBA00022723"/>
    </source>
</evidence>
<evidence type="ECO:0000256" key="3">
    <source>
        <dbReference type="ARBA" id="ARBA00018123"/>
    </source>
</evidence>
<dbReference type="GO" id="GO:0005829">
    <property type="term" value="C:cytosol"/>
    <property type="evidence" value="ECO:0007669"/>
    <property type="project" value="TreeGrafter"/>
</dbReference>
<comment type="similarity">
    <text evidence="9">Belongs to the arginase family.</text>
</comment>
<gene>
    <name evidence="10" type="ORF">PSON_ATCC_30995.1.T1090174</name>
</gene>
<dbReference type="PROSITE" id="PS51409">
    <property type="entry name" value="ARGINASE_2"/>
    <property type="match status" value="1"/>
</dbReference>
<dbReference type="Pfam" id="PF00491">
    <property type="entry name" value="Arginase"/>
    <property type="match status" value="1"/>
</dbReference>
<dbReference type="InterPro" id="IPR014033">
    <property type="entry name" value="Arginase"/>
</dbReference>
<keyword evidence="4" id="KW-0056">Arginine metabolism</keyword>
<dbReference type="InterPro" id="IPR006035">
    <property type="entry name" value="Ureohydrolase"/>
</dbReference>
<comment type="caution">
    <text evidence="10">The sequence shown here is derived from an EMBL/GenBank/DDBJ whole genome shotgun (WGS) entry which is preliminary data.</text>
</comment>
<dbReference type="CDD" id="cd09989">
    <property type="entry name" value="Arginase"/>
    <property type="match status" value="1"/>
</dbReference>
<keyword evidence="11" id="KW-1185">Reference proteome</keyword>
<dbReference type="GO" id="GO:0005634">
    <property type="term" value="C:nucleus"/>
    <property type="evidence" value="ECO:0007669"/>
    <property type="project" value="TreeGrafter"/>
</dbReference>
<protein>
    <recommendedName>
        <fullName evidence="3">Arginase</fullName>
        <ecNumber evidence="2">3.5.3.1</ecNumber>
    </recommendedName>
</protein>
<evidence type="ECO:0000256" key="4">
    <source>
        <dbReference type="ARBA" id="ARBA00022503"/>
    </source>
</evidence>
<dbReference type="PANTHER" id="PTHR43782:SF3">
    <property type="entry name" value="ARGINASE"/>
    <property type="match status" value="1"/>
</dbReference>
<dbReference type="AlphaFoldDB" id="A0A8S1QJQ3"/>
<evidence type="ECO:0000313" key="10">
    <source>
        <dbReference type="EMBL" id="CAD8115912.1"/>
    </source>
</evidence>
<evidence type="ECO:0000256" key="7">
    <source>
        <dbReference type="ARBA" id="ARBA00023211"/>
    </source>
</evidence>
<dbReference type="EC" id="3.5.3.1" evidence="2"/>
<dbReference type="OrthoDB" id="288726at2759"/>
<proteinExistence type="inferred from homology"/>
<dbReference type="GO" id="GO:0004053">
    <property type="term" value="F:arginase activity"/>
    <property type="evidence" value="ECO:0007669"/>
    <property type="project" value="UniProtKB-EC"/>
</dbReference>
<keyword evidence="6" id="KW-0378">Hydrolase</keyword>
<accession>A0A8S1QJQ3</accession>
<evidence type="ECO:0000256" key="8">
    <source>
        <dbReference type="ARBA" id="ARBA00047391"/>
    </source>
</evidence>
<sequence>MNKWKFVRNSIGLFGSAVHEGQTKTGTELAPKALREGGLISALYNLGWEINDMGDIQGKNHEIKKFKSQFFRNSQQLGIINGEISKRSFNIASKQQFMLNIGGDHSVACGSIHGLLEHYGDELRVIWVDAHADCNYELGPNKNYHGMPLGHLYGAITDPIKGFEWFKNRLNTKNIIYIGIRDIDPMEREFIKDHKIVFFGMDEIIELGIGQVMNRILKLFEGKPIHVSFDVDSIDPEFAHGTETLVDGGIASREVHYLLRKLAASRWLVGMDLVGINPLLEKTPELREQFFGDFQQIGRIQGTQTVALGIELIASALGRTLVL</sequence>
<name>A0A8S1QJQ3_9CILI</name>
<dbReference type="FunFam" id="3.40.800.10:FF:000012">
    <property type="entry name" value="Arginase"/>
    <property type="match status" value="1"/>
</dbReference>
<comment type="catalytic activity">
    <reaction evidence="8">
        <text>L-arginine + H2O = urea + L-ornithine</text>
        <dbReference type="Rhea" id="RHEA:20569"/>
        <dbReference type="ChEBI" id="CHEBI:15377"/>
        <dbReference type="ChEBI" id="CHEBI:16199"/>
        <dbReference type="ChEBI" id="CHEBI:32682"/>
        <dbReference type="ChEBI" id="CHEBI:46911"/>
        <dbReference type="EC" id="3.5.3.1"/>
    </reaction>
</comment>
<keyword evidence="7" id="KW-0464">Manganese</keyword>
<dbReference type="PANTHER" id="PTHR43782">
    <property type="entry name" value="ARGINASE"/>
    <property type="match status" value="1"/>
</dbReference>
<evidence type="ECO:0000256" key="2">
    <source>
        <dbReference type="ARBA" id="ARBA00012168"/>
    </source>
</evidence>
<dbReference type="EMBL" id="CAJJDN010000109">
    <property type="protein sequence ID" value="CAD8115912.1"/>
    <property type="molecule type" value="Genomic_DNA"/>
</dbReference>
<reference evidence="10" key="1">
    <citation type="submission" date="2021-01" db="EMBL/GenBank/DDBJ databases">
        <authorList>
            <consortium name="Genoscope - CEA"/>
            <person name="William W."/>
        </authorList>
    </citation>
    <scope>NUCLEOTIDE SEQUENCE</scope>
</reference>
<evidence type="ECO:0000256" key="9">
    <source>
        <dbReference type="PROSITE-ProRule" id="PRU00742"/>
    </source>
</evidence>
<evidence type="ECO:0000256" key="6">
    <source>
        <dbReference type="ARBA" id="ARBA00022801"/>
    </source>
</evidence>
<keyword evidence="5" id="KW-0479">Metal-binding</keyword>